<dbReference type="Proteomes" id="UP001177140">
    <property type="component" value="Unassembled WGS sequence"/>
</dbReference>
<dbReference type="AlphaFoldDB" id="A0AA41S1T7"/>
<evidence type="ECO:0000313" key="5">
    <source>
        <dbReference type="Proteomes" id="UP001177140"/>
    </source>
</evidence>
<keyword evidence="5" id="KW-1185">Reference proteome</keyword>
<organism evidence="4 5">
    <name type="scientific">Papaver nudicaule</name>
    <name type="common">Iceland poppy</name>
    <dbReference type="NCBI Taxonomy" id="74823"/>
    <lineage>
        <taxon>Eukaryota</taxon>
        <taxon>Viridiplantae</taxon>
        <taxon>Streptophyta</taxon>
        <taxon>Embryophyta</taxon>
        <taxon>Tracheophyta</taxon>
        <taxon>Spermatophyta</taxon>
        <taxon>Magnoliopsida</taxon>
        <taxon>Ranunculales</taxon>
        <taxon>Papaveraceae</taxon>
        <taxon>Papaveroideae</taxon>
        <taxon>Papaver</taxon>
    </lineage>
</organism>
<feature type="domain" description="Factor of DNA methylation 1-5/IDN2" evidence="3">
    <location>
        <begin position="422"/>
        <end position="549"/>
    </location>
</feature>
<accession>A0AA41S1T7</accession>
<evidence type="ECO:0000313" key="4">
    <source>
        <dbReference type="EMBL" id="MCL7031554.1"/>
    </source>
</evidence>
<proteinExistence type="predicted"/>
<dbReference type="InterPro" id="IPR005380">
    <property type="entry name" value="XS_domain"/>
</dbReference>
<evidence type="ECO:0000256" key="1">
    <source>
        <dbReference type="SAM" id="MobiDB-lite"/>
    </source>
</evidence>
<gene>
    <name evidence="4" type="ORF">MKW94_004429</name>
</gene>
<sequence>MYATGNMETELAPIVLQVEPEVEADPPIVQNQEEIFVFPWMGVVANLPREWKDSKYVGESGSKLRDQLKKQGFDPLKVEPLWDYRGHSGYALVHFKKDWVGFYNAISFEKFFIKDHHGKQDRYAKKHPETSLYGWMARDDDYGSMNIVGEKLKIKGDLKSTDDIMAEEERKNNILVTKLANDIEVKNTKIREIQYKYNETNMSLSNLMSQNDKLYQNYNDEIIKMQQNAKNHFQRILQERDKVKSEMDTQRKELERRRSELEKREAQNEIERNKLAEEKLQNATKNSSLEMASEVQKKTDENVLKLAEDQKKEKEILHNRILALKKKLDAKQALELEIERLKGNLNVLKHMKGDEDDAFTKKMEEMYKNLEERERELESLEGLNQALVVEERKSNDELQEARKELIQWLREVSSAHALIGVKGMGDLKSKPFHEACKRKFGNGSDEGTMLSSCWEEYLRDPDWHPYKIINVGNSHQEIINEDDDKLKGLRREYGEEVYNAVTSALMEMNEYNPSGRYIVPELWNYKENMKATLKEVVAFLLEQWKSSKRNRT</sequence>
<feature type="region of interest" description="Disordered" evidence="1">
    <location>
        <begin position="241"/>
        <end position="270"/>
    </location>
</feature>
<reference evidence="4" key="1">
    <citation type="submission" date="2022-03" db="EMBL/GenBank/DDBJ databases">
        <title>A functionally conserved STORR gene fusion in Papaver species that diverged 16.8 million years ago.</title>
        <authorList>
            <person name="Catania T."/>
        </authorList>
    </citation>
    <scope>NUCLEOTIDE SEQUENCE</scope>
    <source>
        <strain evidence="4">S-191538</strain>
    </source>
</reference>
<evidence type="ECO:0008006" key="6">
    <source>
        <dbReference type="Google" id="ProtNLM"/>
    </source>
</evidence>
<dbReference type="Pfam" id="PF03469">
    <property type="entry name" value="XH"/>
    <property type="match status" value="1"/>
</dbReference>
<dbReference type="InterPro" id="IPR038588">
    <property type="entry name" value="XS_domain_sf"/>
</dbReference>
<dbReference type="GO" id="GO:0080188">
    <property type="term" value="P:gene silencing by siRNA-directed DNA methylation"/>
    <property type="evidence" value="ECO:0007669"/>
    <property type="project" value="InterPro"/>
</dbReference>
<evidence type="ECO:0000259" key="3">
    <source>
        <dbReference type="Pfam" id="PF03469"/>
    </source>
</evidence>
<feature type="domain" description="XS" evidence="2">
    <location>
        <begin position="33"/>
        <end position="142"/>
    </location>
</feature>
<dbReference type="InterPro" id="IPR045177">
    <property type="entry name" value="FDM1-5/IDN2"/>
</dbReference>
<protein>
    <recommendedName>
        <fullName evidence="6">XH/XS domain-containing protein</fullName>
    </recommendedName>
</protein>
<dbReference type="EMBL" id="JAJJMA010113300">
    <property type="protein sequence ID" value="MCL7031554.1"/>
    <property type="molecule type" value="Genomic_DNA"/>
</dbReference>
<dbReference type="Gene3D" id="3.30.70.2890">
    <property type="entry name" value="XS domain"/>
    <property type="match status" value="1"/>
</dbReference>
<evidence type="ECO:0000259" key="2">
    <source>
        <dbReference type="Pfam" id="PF03468"/>
    </source>
</evidence>
<dbReference type="InterPro" id="IPR005379">
    <property type="entry name" value="FDM1-5/IDN2_XH"/>
</dbReference>
<comment type="caution">
    <text evidence="4">The sequence shown here is derived from an EMBL/GenBank/DDBJ whole genome shotgun (WGS) entry which is preliminary data.</text>
</comment>
<dbReference type="PANTHER" id="PTHR21596:SF65">
    <property type="entry name" value="PROTEIN INVOLVED IN DE NOVO 2-RELATED"/>
    <property type="match status" value="1"/>
</dbReference>
<dbReference type="PANTHER" id="PTHR21596">
    <property type="entry name" value="RIBONUCLEASE P SUBUNIT P38"/>
    <property type="match status" value="1"/>
</dbReference>
<dbReference type="Pfam" id="PF03468">
    <property type="entry name" value="XS"/>
    <property type="match status" value="1"/>
</dbReference>
<name>A0AA41S1T7_PAPNU</name>